<evidence type="ECO:0000256" key="4">
    <source>
        <dbReference type="SAM" id="Coils"/>
    </source>
</evidence>
<evidence type="ECO:0000256" key="1">
    <source>
        <dbReference type="ARBA" id="ARBA00022553"/>
    </source>
</evidence>
<sequence>MDSSLLKLQNTEVVVGLVGSHSIAQPGETSKYFTCSAASPPERVYVDGCTADVNNLFSVGNIQNYVKHAVNGGTSALFLAGSGISRKGDYDRKRFMVDFCQSIGKSMARYDPDLSMTYAFVGLTDNKIVDFHRDRSVAPDRLSYGLTDLQHEVEDWEQTEEKIMRGSTLPFILSLHFESLKAAPTNGHLCLVDLSIVNWSPTAAPSAAPALDGVNGGLQLAASGGTSQGILHQSTKSLSSLIHLLANDAVLTGATIPNSALLSLVGEFLYGESKTAFVLYLNTDDSATEDMWSAVGLIKALRRLKSRELIRPVDRRVMFFYEKAKYYQGEKYRLQDELGDIQEEKEQVEKDLDDIQRDFSDEREALSKEVGHWQAKSQTLEETLAALKSESEGMEADARWENARLVTDKLALRDELRRAEIEMAAAEDEKSRFLDLYENLQGSHASLDAVYTELLAAYRMLKDRYGQIAEDNADLSHRVEDLDALAAQRLAQTADLKAEMAAAISDRDRQVEKLESQHAQACDALEAQLAAESQRAKELDARVAQLAADNKALSASQSEAVSGLQATIGDLAAKLEDVQRQTASEVATLTATLRTAERQSKRLDAEKAKLAEKVDELVADTEVQAEYSAQEARWTKEKEQLLRQISRLQQTAANAEKREAELREESEAQWSAWEAEKSRNHEKYLKLKDRFREAVEYAADVQVRLDDERERTDSTAAAPPRSAPVAAVASAELIADDDDDAPAEPVSKTKSKAKAKQPPRRKAQAKPAPVPTPSRTVTFAESAEESEEDAPAPATRATRAASPVRRKGRRGKEAQPCYTEPEVDDIGTNGQANDGGNESDDSEITFNVAPPPALASDPVPAPAPAPAPASKPPAPKRTGNGTRAPRRKKSVAELSAELHTQPARKRATNSAAVAAFGANVAALSISDNAAEPPARGPSPKRKQPGSSQTTAAAASAFAQPVVEPSGSGEGAAGLKKKRKLNLSRMRSLMGIAADRSAAPAANALAVKFAVPKIRAAANGTASASLSATSHAADSADSD</sequence>
<comment type="catalytic activity">
    <reaction evidence="3">
        <text>L-seryl-[protein] + ATP = O-phospho-L-seryl-[protein] + ADP + H(+)</text>
        <dbReference type="Rhea" id="RHEA:17989"/>
        <dbReference type="Rhea" id="RHEA-COMP:9863"/>
        <dbReference type="Rhea" id="RHEA-COMP:11604"/>
        <dbReference type="ChEBI" id="CHEBI:15378"/>
        <dbReference type="ChEBI" id="CHEBI:29999"/>
        <dbReference type="ChEBI" id="CHEBI:30616"/>
        <dbReference type="ChEBI" id="CHEBI:83421"/>
        <dbReference type="ChEBI" id="CHEBI:456216"/>
        <dbReference type="EC" id="2.7.11.1"/>
    </reaction>
</comment>
<comment type="catalytic activity">
    <reaction evidence="2">
        <text>L-threonyl-[protein] + ATP = O-phospho-L-threonyl-[protein] + ADP + H(+)</text>
        <dbReference type="Rhea" id="RHEA:46608"/>
        <dbReference type="Rhea" id="RHEA-COMP:11060"/>
        <dbReference type="Rhea" id="RHEA-COMP:11605"/>
        <dbReference type="ChEBI" id="CHEBI:15378"/>
        <dbReference type="ChEBI" id="CHEBI:30013"/>
        <dbReference type="ChEBI" id="CHEBI:30616"/>
        <dbReference type="ChEBI" id="CHEBI:61977"/>
        <dbReference type="ChEBI" id="CHEBI:456216"/>
        <dbReference type="EC" id="2.7.11.1"/>
    </reaction>
</comment>
<dbReference type="AlphaFoldDB" id="A0A9W8GPJ4"/>
<keyword evidence="7" id="KW-1185">Reference proteome</keyword>
<dbReference type="InterPro" id="IPR050839">
    <property type="entry name" value="Rho-assoc_Ser/Thr_Kinase"/>
</dbReference>
<evidence type="ECO:0008006" key="8">
    <source>
        <dbReference type="Google" id="ProtNLM"/>
    </source>
</evidence>
<keyword evidence="1" id="KW-0597">Phosphoprotein</keyword>
<evidence type="ECO:0000313" key="6">
    <source>
        <dbReference type="EMBL" id="KAJ2689214.1"/>
    </source>
</evidence>
<feature type="compositionally biased region" description="Low complexity" evidence="5">
    <location>
        <begin position="791"/>
        <end position="801"/>
    </location>
</feature>
<accession>A0A9W8GPJ4</accession>
<comment type="caution">
    <text evidence="6">The sequence shown here is derived from an EMBL/GenBank/DDBJ whole genome shotgun (WGS) entry which is preliminary data.</text>
</comment>
<feature type="compositionally biased region" description="Low complexity" evidence="5">
    <location>
        <begin position="946"/>
        <end position="959"/>
    </location>
</feature>
<feature type="compositionally biased region" description="Basic residues" evidence="5">
    <location>
        <begin position="749"/>
        <end position="764"/>
    </location>
</feature>
<evidence type="ECO:0000256" key="5">
    <source>
        <dbReference type="SAM" id="MobiDB-lite"/>
    </source>
</evidence>
<keyword evidence="4" id="KW-0175">Coiled coil</keyword>
<dbReference type="OrthoDB" id="5583791at2759"/>
<organism evidence="6 7">
    <name type="scientific">Coemansia spiralis</name>
    <dbReference type="NCBI Taxonomy" id="417178"/>
    <lineage>
        <taxon>Eukaryota</taxon>
        <taxon>Fungi</taxon>
        <taxon>Fungi incertae sedis</taxon>
        <taxon>Zoopagomycota</taxon>
        <taxon>Kickxellomycotina</taxon>
        <taxon>Kickxellomycetes</taxon>
        <taxon>Kickxellales</taxon>
        <taxon>Kickxellaceae</taxon>
        <taxon>Coemansia</taxon>
    </lineage>
</organism>
<reference evidence="6" key="1">
    <citation type="submission" date="2022-07" db="EMBL/GenBank/DDBJ databases">
        <title>Phylogenomic reconstructions and comparative analyses of Kickxellomycotina fungi.</title>
        <authorList>
            <person name="Reynolds N.K."/>
            <person name="Stajich J.E."/>
            <person name="Barry K."/>
            <person name="Grigoriev I.V."/>
            <person name="Crous P."/>
            <person name="Smith M.E."/>
        </authorList>
    </citation>
    <scope>NUCLEOTIDE SEQUENCE</scope>
    <source>
        <strain evidence="6">CBS 109367</strain>
    </source>
</reference>
<dbReference type="PANTHER" id="PTHR22988:SF71">
    <property type="entry name" value="CITRON RHO-INTERACTING KINASE"/>
    <property type="match status" value="1"/>
</dbReference>
<dbReference type="EMBL" id="JANBTX010000030">
    <property type="protein sequence ID" value="KAJ2689214.1"/>
    <property type="molecule type" value="Genomic_DNA"/>
</dbReference>
<feature type="region of interest" description="Disordered" evidence="5">
    <location>
        <begin position="706"/>
        <end position="910"/>
    </location>
</feature>
<feature type="coiled-coil region" evidence="4">
    <location>
        <begin position="331"/>
        <end position="436"/>
    </location>
</feature>
<feature type="region of interest" description="Disordered" evidence="5">
    <location>
        <begin position="1019"/>
        <end position="1038"/>
    </location>
</feature>
<protein>
    <recommendedName>
        <fullName evidence="8">Kinesin motor domain-containing protein</fullName>
    </recommendedName>
</protein>
<feature type="compositionally biased region" description="Low complexity" evidence="5">
    <location>
        <begin position="716"/>
        <end position="733"/>
    </location>
</feature>
<evidence type="ECO:0000256" key="3">
    <source>
        <dbReference type="ARBA" id="ARBA00048679"/>
    </source>
</evidence>
<dbReference type="GO" id="GO:0004674">
    <property type="term" value="F:protein serine/threonine kinase activity"/>
    <property type="evidence" value="ECO:0007669"/>
    <property type="project" value="UniProtKB-EC"/>
</dbReference>
<evidence type="ECO:0000313" key="7">
    <source>
        <dbReference type="Proteomes" id="UP001151516"/>
    </source>
</evidence>
<gene>
    <name evidence="6" type="ORF">IWW39_001676</name>
</gene>
<dbReference type="PANTHER" id="PTHR22988">
    <property type="entry name" value="MYOTONIC DYSTROPHY S/T KINASE-RELATED"/>
    <property type="match status" value="1"/>
</dbReference>
<feature type="compositionally biased region" description="Basic and acidic residues" evidence="5">
    <location>
        <begin position="656"/>
        <end position="666"/>
    </location>
</feature>
<dbReference type="GO" id="GO:0005856">
    <property type="term" value="C:cytoskeleton"/>
    <property type="evidence" value="ECO:0007669"/>
    <property type="project" value="TreeGrafter"/>
</dbReference>
<feature type="compositionally biased region" description="Pro residues" evidence="5">
    <location>
        <begin position="849"/>
        <end position="875"/>
    </location>
</feature>
<dbReference type="Proteomes" id="UP001151516">
    <property type="component" value="Unassembled WGS sequence"/>
</dbReference>
<feature type="region of interest" description="Disordered" evidence="5">
    <location>
        <begin position="656"/>
        <end position="676"/>
    </location>
</feature>
<name>A0A9W8GPJ4_9FUNG</name>
<dbReference type="GO" id="GO:0031032">
    <property type="term" value="P:actomyosin structure organization"/>
    <property type="evidence" value="ECO:0007669"/>
    <property type="project" value="TreeGrafter"/>
</dbReference>
<proteinExistence type="predicted"/>
<evidence type="ECO:0000256" key="2">
    <source>
        <dbReference type="ARBA" id="ARBA00047899"/>
    </source>
</evidence>
<dbReference type="GO" id="GO:0005737">
    <property type="term" value="C:cytoplasm"/>
    <property type="evidence" value="ECO:0007669"/>
    <property type="project" value="TreeGrafter"/>
</dbReference>
<feature type="region of interest" description="Disordered" evidence="5">
    <location>
        <begin position="925"/>
        <end position="978"/>
    </location>
</feature>